<organism evidence="2">
    <name type="scientific">uncultured Thermomicrobiales bacterium</name>
    <dbReference type="NCBI Taxonomy" id="1645740"/>
    <lineage>
        <taxon>Bacteria</taxon>
        <taxon>Pseudomonadati</taxon>
        <taxon>Thermomicrobiota</taxon>
        <taxon>Thermomicrobia</taxon>
        <taxon>Thermomicrobiales</taxon>
        <taxon>environmental samples</taxon>
    </lineage>
</organism>
<dbReference type="AlphaFoldDB" id="A0A6J4VG96"/>
<sequence>GRGRGGAGPTHRARAGSRGGVGHGRPGGRDRAPGGAPAPRRAVERPTAAL</sequence>
<feature type="region of interest" description="Disordered" evidence="1">
    <location>
        <begin position="1"/>
        <end position="50"/>
    </location>
</feature>
<feature type="compositionally biased region" description="Low complexity" evidence="1">
    <location>
        <begin position="33"/>
        <end position="50"/>
    </location>
</feature>
<feature type="non-terminal residue" evidence="2">
    <location>
        <position position="1"/>
    </location>
</feature>
<evidence type="ECO:0000256" key="1">
    <source>
        <dbReference type="SAM" id="MobiDB-lite"/>
    </source>
</evidence>
<gene>
    <name evidence="2" type="ORF">AVDCRST_MAG49-4531</name>
</gene>
<proteinExistence type="predicted"/>
<reference evidence="2" key="1">
    <citation type="submission" date="2020-02" db="EMBL/GenBank/DDBJ databases">
        <authorList>
            <person name="Meier V. D."/>
        </authorList>
    </citation>
    <scope>NUCLEOTIDE SEQUENCE</scope>
    <source>
        <strain evidence="2">AVDCRST_MAG49</strain>
    </source>
</reference>
<feature type="non-terminal residue" evidence="2">
    <location>
        <position position="50"/>
    </location>
</feature>
<dbReference type="EMBL" id="CADCWG010000317">
    <property type="protein sequence ID" value="CAA9578554.1"/>
    <property type="molecule type" value="Genomic_DNA"/>
</dbReference>
<accession>A0A6J4VG96</accession>
<protein>
    <submittedName>
        <fullName evidence="2">Uncharacterized protein</fullName>
    </submittedName>
</protein>
<evidence type="ECO:0000313" key="2">
    <source>
        <dbReference type="EMBL" id="CAA9578554.1"/>
    </source>
</evidence>
<name>A0A6J4VG96_9BACT</name>